<dbReference type="InterPro" id="IPR000172">
    <property type="entry name" value="GMC_OxRdtase_N"/>
</dbReference>
<dbReference type="PROSITE" id="PS00623">
    <property type="entry name" value="GMC_OXRED_1"/>
    <property type="match status" value="1"/>
</dbReference>
<dbReference type="Gene3D" id="3.50.50.60">
    <property type="entry name" value="FAD/NAD(P)-binding domain"/>
    <property type="match status" value="1"/>
</dbReference>
<comment type="similarity">
    <text evidence="2 5">Belongs to the GMC oxidoreductase family.</text>
</comment>
<dbReference type="Proteomes" id="UP001642540">
    <property type="component" value="Unassembled WGS sequence"/>
</dbReference>
<evidence type="ECO:0000313" key="8">
    <source>
        <dbReference type="EMBL" id="CAL8144017.1"/>
    </source>
</evidence>
<evidence type="ECO:0000256" key="2">
    <source>
        <dbReference type="ARBA" id="ARBA00010790"/>
    </source>
</evidence>
<comment type="cofactor">
    <cofactor evidence="1">
        <name>FAD</name>
        <dbReference type="ChEBI" id="CHEBI:57692"/>
    </cofactor>
</comment>
<dbReference type="InterPro" id="IPR036188">
    <property type="entry name" value="FAD/NAD-bd_sf"/>
</dbReference>
<proteinExistence type="inferred from homology"/>
<evidence type="ECO:0000256" key="4">
    <source>
        <dbReference type="ARBA" id="ARBA00022827"/>
    </source>
</evidence>
<keyword evidence="6" id="KW-1133">Transmembrane helix</keyword>
<dbReference type="Pfam" id="PF00732">
    <property type="entry name" value="GMC_oxred_N"/>
    <property type="match status" value="1"/>
</dbReference>
<keyword evidence="6" id="KW-0472">Membrane</keyword>
<evidence type="ECO:0000259" key="7">
    <source>
        <dbReference type="PROSITE" id="PS00623"/>
    </source>
</evidence>
<reference evidence="8 9" key="1">
    <citation type="submission" date="2024-08" db="EMBL/GenBank/DDBJ databases">
        <authorList>
            <person name="Cucini C."/>
            <person name="Frati F."/>
        </authorList>
    </citation>
    <scope>NUCLEOTIDE SEQUENCE [LARGE SCALE GENOMIC DNA]</scope>
</reference>
<keyword evidence="9" id="KW-1185">Reference proteome</keyword>
<dbReference type="SUPFAM" id="SSF51905">
    <property type="entry name" value="FAD/NAD(P)-binding domain"/>
    <property type="match status" value="1"/>
</dbReference>
<dbReference type="EMBL" id="CAXLJM020000160">
    <property type="protein sequence ID" value="CAL8144017.1"/>
    <property type="molecule type" value="Genomic_DNA"/>
</dbReference>
<feature type="transmembrane region" description="Helical" evidence="6">
    <location>
        <begin position="25"/>
        <end position="45"/>
    </location>
</feature>
<dbReference type="Pfam" id="PF05199">
    <property type="entry name" value="GMC_oxred_C"/>
    <property type="match status" value="1"/>
</dbReference>
<evidence type="ECO:0000256" key="3">
    <source>
        <dbReference type="ARBA" id="ARBA00022630"/>
    </source>
</evidence>
<evidence type="ECO:0000256" key="5">
    <source>
        <dbReference type="RuleBase" id="RU003968"/>
    </source>
</evidence>
<dbReference type="Gene3D" id="3.30.560.10">
    <property type="entry name" value="Glucose Oxidase, domain 3"/>
    <property type="match status" value="1"/>
</dbReference>
<feature type="domain" description="Glucose-methanol-choline oxidoreductase N-terminal" evidence="7">
    <location>
        <begin position="142"/>
        <end position="165"/>
    </location>
</feature>
<evidence type="ECO:0000256" key="1">
    <source>
        <dbReference type="ARBA" id="ARBA00001974"/>
    </source>
</evidence>
<protein>
    <recommendedName>
        <fullName evidence="7">Glucose-methanol-choline oxidoreductase N-terminal domain-containing protein</fullName>
    </recommendedName>
</protein>
<dbReference type="SUPFAM" id="SSF54373">
    <property type="entry name" value="FAD-linked reductases, C-terminal domain"/>
    <property type="match status" value="1"/>
</dbReference>
<evidence type="ECO:0000256" key="6">
    <source>
        <dbReference type="SAM" id="Phobius"/>
    </source>
</evidence>
<gene>
    <name evidence="8" type="ORF">ODALV1_LOCUS30040</name>
</gene>
<keyword evidence="6" id="KW-0812">Transmembrane</keyword>
<sequence>MDIAQRFSGMDLISNGVFGYPSISWFMPIVYGSLGAIPALLTLFLDLDRTSDSLRSSNDNQNVYDFIIVGAGSAGAVIANRLSEHFNVLLLERGGNPNPLSFVPALAPILLNYPENDYMYRTVPQRSSCLSLNNRQSSWSRGRGLGGSSTLNLMVYLRGHPKDYDNWANVTGDERWSYKNVLPFFLKSEDYCVKCETNPNDVWEPYFHHKNGFLTVGKPPYQPLVEEFLQGCEWNGIPRVDLNAPYTQGAAAVTYTQRNGRRLNTYTAFLEPILQRKTLTILRYARAYKVLFRGDNNEAYGIEYIRHGRRRVAFATKEVILSAGSLDSAKLLMLSGIGPKDHLESLGIKTLVDLPVGKNIQDHIGTFPGPFIVNGPRSFNLDRDANLINAARFVNNGSGTLTTTGIHANAFFTSPRAHAEGNPDWPDTQWMFLGLGNWRVIDETFSHAFNVRYDVLKKFFDPIKGTDAFQITVMLSRPRARGEMLLRSADYRDNPIFDARYFEDPEGSDIKVMVEGCKRAVYVSENSPAFRRVGARLSPVPFPPCKHLEFRSDSYWECFVRHYSVSIYHYSGTTAMGPKGSPQAVVDPELRVQGTKRLRVIDAGIMPFVVTVNTNGPTIMIGERGAQFVLDTWKTYVKHGVHKPYP</sequence>
<keyword evidence="3 5" id="KW-0285">Flavoprotein</keyword>
<keyword evidence="4 5" id="KW-0274">FAD</keyword>
<dbReference type="InterPro" id="IPR012132">
    <property type="entry name" value="GMC_OxRdtase"/>
</dbReference>
<dbReference type="PANTHER" id="PTHR11552:SF147">
    <property type="entry name" value="CHOLINE DEHYDROGENASE, MITOCHONDRIAL"/>
    <property type="match status" value="1"/>
</dbReference>
<organism evidence="8 9">
    <name type="scientific">Orchesella dallaii</name>
    <dbReference type="NCBI Taxonomy" id="48710"/>
    <lineage>
        <taxon>Eukaryota</taxon>
        <taxon>Metazoa</taxon>
        <taxon>Ecdysozoa</taxon>
        <taxon>Arthropoda</taxon>
        <taxon>Hexapoda</taxon>
        <taxon>Collembola</taxon>
        <taxon>Entomobryomorpha</taxon>
        <taxon>Entomobryoidea</taxon>
        <taxon>Orchesellidae</taxon>
        <taxon>Orchesellinae</taxon>
        <taxon>Orchesella</taxon>
    </lineage>
</organism>
<name>A0ABP1S5P1_9HEXA</name>
<dbReference type="InterPro" id="IPR007867">
    <property type="entry name" value="GMC_OxRtase_C"/>
</dbReference>
<dbReference type="PIRSF" id="PIRSF000137">
    <property type="entry name" value="Alcohol_oxidase"/>
    <property type="match status" value="1"/>
</dbReference>
<dbReference type="PANTHER" id="PTHR11552">
    <property type="entry name" value="GLUCOSE-METHANOL-CHOLINE GMC OXIDOREDUCTASE"/>
    <property type="match status" value="1"/>
</dbReference>
<comment type="caution">
    <text evidence="8">The sequence shown here is derived from an EMBL/GenBank/DDBJ whole genome shotgun (WGS) entry which is preliminary data.</text>
</comment>
<accession>A0ABP1S5P1</accession>
<evidence type="ECO:0000313" key="9">
    <source>
        <dbReference type="Proteomes" id="UP001642540"/>
    </source>
</evidence>